<proteinExistence type="predicted"/>
<evidence type="ECO:0000313" key="3">
    <source>
        <dbReference type="Proteomes" id="UP001431783"/>
    </source>
</evidence>
<evidence type="ECO:0000313" key="2">
    <source>
        <dbReference type="EMBL" id="KAK9872077.1"/>
    </source>
</evidence>
<dbReference type="Proteomes" id="UP001431783">
    <property type="component" value="Unassembled WGS sequence"/>
</dbReference>
<feature type="region of interest" description="Disordered" evidence="1">
    <location>
        <begin position="27"/>
        <end position="48"/>
    </location>
</feature>
<gene>
    <name evidence="2" type="ORF">WA026_016121</name>
</gene>
<protein>
    <submittedName>
        <fullName evidence="2">Uncharacterized protein</fullName>
    </submittedName>
</protein>
<evidence type="ECO:0000256" key="1">
    <source>
        <dbReference type="SAM" id="MobiDB-lite"/>
    </source>
</evidence>
<keyword evidence="3" id="KW-1185">Reference proteome</keyword>
<accession>A0AAW1TUS5</accession>
<sequence>MTDYKIIAGNVDTKMIVLDENLVSDDRKERDIKNQKEERSEEEDCNETDRPKVYSAYCLFTTHGDPVIYEETAKDEARRNAVQKEFNAHNRQISTEYVPSEENLANVLTEVLGKINTYSLKWRFDVSLPVQIPSENASHFFSSCIHPKTAPSMSLISVEANPRLLQQKTGTKVTSFLLTPSN</sequence>
<comment type="caution">
    <text evidence="2">The sequence shown here is derived from an EMBL/GenBank/DDBJ whole genome shotgun (WGS) entry which is preliminary data.</text>
</comment>
<name>A0AAW1TUS5_9CUCU</name>
<organism evidence="2 3">
    <name type="scientific">Henosepilachna vigintioctopunctata</name>
    <dbReference type="NCBI Taxonomy" id="420089"/>
    <lineage>
        <taxon>Eukaryota</taxon>
        <taxon>Metazoa</taxon>
        <taxon>Ecdysozoa</taxon>
        <taxon>Arthropoda</taxon>
        <taxon>Hexapoda</taxon>
        <taxon>Insecta</taxon>
        <taxon>Pterygota</taxon>
        <taxon>Neoptera</taxon>
        <taxon>Endopterygota</taxon>
        <taxon>Coleoptera</taxon>
        <taxon>Polyphaga</taxon>
        <taxon>Cucujiformia</taxon>
        <taxon>Coccinelloidea</taxon>
        <taxon>Coccinellidae</taxon>
        <taxon>Epilachninae</taxon>
        <taxon>Epilachnini</taxon>
        <taxon>Henosepilachna</taxon>
    </lineage>
</organism>
<reference evidence="2 3" key="1">
    <citation type="submission" date="2023-03" db="EMBL/GenBank/DDBJ databases">
        <title>Genome insight into feeding habits of ladybird beetles.</title>
        <authorList>
            <person name="Li H.-S."/>
            <person name="Huang Y.-H."/>
            <person name="Pang H."/>
        </authorList>
    </citation>
    <scope>NUCLEOTIDE SEQUENCE [LARGE SCALE GENOMIC DNA]</scope>
    <source>
        <strain evidence="2">SYSU_2023b</strain>
        <tissue evidence="2">Whole body</tissue>
    </source>
</reference>
<feature type="compositionally biased region" description="Basic and acidic residues" evidence="1">
    <location>
        <begin position="27"/>
        <end position="39"/>
    </location>
</feature>
<dbReference type="AlphaFoldDB" id="A0AAW1TUS5"/>
<dbReference type="EMBL" id="JARQZJ010000009">
    <property type="protein sequence ID" value="KAK9872077.1"/>
    <property type="molecule type" value="Genomic_DNA"/>
</dbReference>